<dbReference type="Gene3D" id="3.40.50.80">
    <property type="entry name" value="Nucleotide-binding domain of ferredoxin-NADP reductase (FNR) module"/>
    <property type="match status" value="1"/>
</dbReference>
<keyword evidence="12" id="KW-0274">FAD</keyword>
<dbReference type="GeneID" id="90158303"/>
<evidence type="ECO:0000256" key="10">
    <source>
        <dbReference type="ARBA" id="ARBA00022643"/>
    </source>
</evidence>
<evidence type="ECO:0000256" key="11">
    <source>
        <dbReference type="ARBA" id="ARBA00022723"/>
    </source>
</evidence>
<dbReference type="Pfam" id="PF04879">
    <property type="entry name" value="Molybdop_Fe4S4"/>
    <property type="match status" value="1"/>
</dbReference>
<keyword evidence="7" id="KW-0004">4Fe-4S</keyword>
<evidence type="ECO:0000256" key="14">
    <source>
        <dbReference type="ARBA" id="ARBA00023002"/>
    </source>
</evidence>
<dbReference type="GO" id="GO:0051539">
    <property type="term" value="F:4 iron, 4 sulfur cluster binding"/>
    <property type="evidence" value="ECO:0007669"/>
    <property type="project" value="UniProtKB-KW"/>
</dbReference>
<dbReference type="CDD" id="cd02791">
    <property type="entry name" value="MopB_CT_Nitrate-R-NapA-like"/>
    <property type="match status" value="1"/>
</dbReference>
<evidence type="ECO:0000256" key="13">
    <source>
        <dbReference type="ARBA" id="ARBA00022857"/>
    </source>
</evidence>
<dbReference type="InterPro" id="IPR039261">
    <property type="entry name" value="FNR_nucleotide-bd"/>
</dbReference>
<evidence type="ECO:0000313" key="22">
    <source>
        <dbReference type="EMBL" id="AFA72295.1"/>
    </source>
</evidence>
<dbReference type="FunFam" id="2.40.40.20:FF:000005">
    <property type="entry name" value="Periplasmic nitrate reductase"/>
    <property type="match status" value="1"/>
</dbReference>
<dbReference type="Gene3D" id="2.20.25.90">
    <property type="entry name" value="ADC-like domains"/>
    <property type="match status" value="1"/>
</dbReference>
<dbReference type="Gene3D" id="3.40.50.360">
    <property type="match status" value="1"/>
</dbReference>
<dbReference type="Pfam" id="PF01568">
    <property type="entry name" value="Molydop_binding"/>
    <property type="match status" value="1"/>
</dbReference>
<evidence type="ECO:0000256" key="9">
    <source>
        <dbReference type="ARBA" id="ARBA00022630"/>
    </source>
</evidence>
<dbReference type="GO" id="GO:0010181">
    <property type="term" value="F:FMN binding"/>
    <property type="evidence" value="ECO:0007669"/>
    <property type="project" value="InterPro"/>
</dbReference>
<dbReference type="EC" id="1.8.1.2" evidence="6"/>
<reference evidence="22 23" key="1">
    <citation type="journal article" date="2012" name="Appl. Environ. Microbiol.">
        <title>Involvement of two latex-clearing proteins during rubber degradation and insights into the subsequent degradation pathway revealed by the genome sequence of Gordonia polyisoprenivorans strain VH2.</title>
        <authorList>
            <person name="Hiessl S."/>
            <person name="Schuldes J."/>
            <person name="Thurmer A."/>
            <person name="Halbsguth T."/>
            <person name="Broker D."/>
            <person name="Angelov A."/>
            <person name="Liebl W."/>
            <person name="Daniel R."/>
            <person name="Steinbuchel A."/>
        </authorList>
    </citation>
    <scope>NUCLEOTIDE SEQUENCE [LARGE SCALE GENOMIC DNA]</scope>
    <source>
        <strain evidence="23">DSM 44266 / VH2</strain>
    </source>
</reference>
<comment type="cofactor">
    <cofactor evidence="3">
        <name>[4Fe-4S] cluster</name>
        <dbReference type="ChEBI" id="CHEBI:49883"/>
    </cofactor>
</comment>
<evidence type="ECO:0000256" key="8">
    <source>
        <dbReference type="ARBA" id="ARBA00022505"/>
    </source>
</evidence>
<keyword evidence="17" id="KW-0534">Nitrate assimilation</keyword>
<dbReference type="Gene3D" id="2.40.30.10">
    <property type="entry name" value="Translation factors"/>
    <property type="match status" value="1"/>
</dbReference>
<dbReference type="Pfam" id="PF00175">
    <property type="entry name" value="NAD_binding_1"/>
    <property type="match status" value="1"/>
</dbReference>
<comment type="similarity">
    <text evidence="5">Belongs to the prokaryotic molybdopterin-containing oxidoreductase family. NasA/NapA/NarB subfamily.</text>
</comment>
<dbReference type="InterPro" id="IPR003097">
    <property type="entry name" value="CysJ-like_FAD-binding"/>
</dbReference>
<dbReference type="SUPFAM" id="SSF50692">
    <property type="entry name" value="ADC-like"/>
    <property type="match status" value="1"/>
</dbReference>
<dbReference type="Pfam" id="PF00667">
    <property type="entry name" value="FAD_binding_1"/>
    <property type="match status" value="1"/>
</dbReference>
<dbReference type="InterPro" id="IPR008254">
    <property type="entry name" value="Flavodoxin/NO_synth"/>
</dbReference>
<evidence type="ECO:0000256" key="15">
    <source>
        <dbReference type="ARBA" id="ARBA00023004"/>
    </source>
</evidence>
<dbReference type="InterPro" id="IPR050123">
    <property type="entry name" value="Prok_molybdopt-oxidoreductase"/>
</dbReference>
<name>H6N3D6_GORPV</name>
<dbReference type="PROSITE" id="PS00551">
    <property type="entry name" value="MOLYBDOPTERIN_PROK_1"/>
    <property type="match status" value="1"/>
</dbReference>
<keyword evidence="8" id="KW-0500">Molybdenum</keyword>
<dbReference type="PANTHER" id="PTHR43105:SF9">
    <property type="entry name" value="NADPH-FE(3+) OXIDOREDUCTASE SUBUNIT ALPHA"/>
    <property type="match status" value="1"/>
</dbReference>
<keyword evidence="9" id="KW-0285">Flavoprotein</keyword>
<dbReference type="Gene3D" id="2.40.40.20">
    <property type="match status" value="1"/>
</dbReference>
<dbReference type="RefSeq" id="WP_014359184.1">
    <property type="nucleotide sequence ID" value="NC_016906.1"/>
</dbReference>
<feature type="domain" description="4Fe-4S Mo/W bis-MGD-type" evidence="21">
    <location>
        <begin position="8"/>
        <end position="69"/>
    </location>
</feature>
<accession>H6N3D6</accession>
<comment type="cofactor">
    <cofactor evidence="2">
        <name>Mo-bis(molybdopterin guanine dinucleotide)</name>
        <dbReference type="ChEBI" id="CHEBI:60539"/>
    </cofactor>
</comment>
<evidence type="ECO:0000256" key="2">
    <source>
        <dbReference type="ARBA" id="ARBA00001942"/>
    </source>
</evidence>
<dbReference type="GO" id="GO:0042128">
    <property type="term" value="P:nitrate assimilation"/>
    <property type="evidence" value="ECO:0007669"/>
    <property type="project" value="UniProtKB-KW"/>
</dbReference>
<dbReference type="PRINTS" id="PR00369">
    <property type="entry name" value="FLAVODOXIN"/>
</dbReference>
<dbReference type="Gene3D" id="1.20.990.10">
    <property type="entry name" value="NADPH-cytochrome p450 Reductase, Chain A, domain 3"/>
    <property type="match status" value="1"/>
</dbReference>
<keyword evidence="15" id="KW-0408">Iron</keyword>
<dbReference type="eggNOG" id="COG0369">
    <property type="taxonomic scope" value="Bacteria"/>
</dbReference>
<keyword evidence="14" id="KW-0560">Oxidoreductase</keyword>
<protein>
    <recommendedName>
        <fullName evidence="6">assimilatory sulfite reductase (NADPH)</fullName>
        <ecNumber evidence="6">1.8.1.2</ecNumber>
    </recommendedName>
</protein>
<dbReference type="PROSITE" id="PS50902">
    <property type="entry name" value="FLAVODOXIN_LIKE"/>
    <property type="match status" value="1"/>
</dbReference>
<dbReference type="InterPro" id="IPR017927">
    <property type="entry name" value="FAD-bd_FR_type"/>
</dbReference>
<dbReference type="GO" id="GO:0016020">
    <property type="term" value="C:membrane"/>
    <property type="evidence" value="ECO:0007669"/>
    <property type="project" value="TreeGrafter"/>
</dbReference>
<keyword evidence="11" id="KW-0479">Metal-binding</keyword>
<dbReference type="CDD" id="cd06199">
    <property type="entry name" value="SiR"/>
    <property type="match status" value="1"/>
</dbReference>
<evidence type="ECO:0000259" key="21">
    <source>
        <dbReference type="PROSITE" id="PS51669"/>
    </source>
</evidence>
<evidence type="ECO:0000256" key="4">
    <source>
        <dbReference type="ARBA" id="ARBA00001974"/>
    </source>
</evidence>
<dbReference type="SUPFAM" id="SSF63380">
    <property type="entry name" value="Riboflavin synthase domain-like"/>
    <property type="match status" value="1"/>
</dbReference>
<dbReference type="PANTHER" id="PTHR43105">
    <property type="entry name" value="RESPIRATORY NITRATE REDUCTASE"/>
    <property type="match status" value="1"/>
</dbReference>
<dbReference type="GO" id="GO:0043546">
    <property type="term" value="F:molybdopterin cofactor binding"/>
    <property type="evidence" value="ECO:0007669"/>
    <property type="project" value="InterPro"/>
</dbReference>
<dbReference type="InterPro" id="IPR017938">
    <property type="entry name" value="Riboflavin_synthase-like_b-brl"/>
</dbReference>
<dbReference type="SUPFAM" id="SSF52218">
    <property type="entry name" value="Flavoproteins"/>
    <property type="match status" value="1"/>
</dbReference>
<dbReference type="InterPro" id="IPR009010">
    <property type="entry name" value="Asp_de-COase-like_dom_sf"/>
</dbReference>
<comment type="catalytic activity">
    <reaction evidence="18">
        <text>hydrogen sulfide + 3 NADP(+) + 3 H2O = sulfite + 3 NADPH + 4 H(+)</text>
        <dbReference type="Rhea" id="RHEA:13801"/>
        <dbReference type="ChEBI" id="CHEBI:15377"/>
        <dbReference type="ChEBI" id="CHEBI:15378"/>
        <dbReference type="ChEBI" id="CHEBI:17359"/>
        <dbReference type="ChEBI" id="CHEBI:29919"/>
        <dbReference type="ChEBI" id="CHEBI:57783"/>
        <dbReference type="ChEBI" id="CHEBI:58349"/>
        <dbReference type="EC" id="1.8.1.2"/>
    </reaction>
</comment>
<dbReference type="InterPro" id="IPR029039">
    <property type="entry name" value="Flavoprotein-like_sf"/>
</dbReference>
<keyword evidence="16" id="KW-0411">Iron-sulfur</keyword>
<dbReference type="Pfam" id="PF00258">
    <property type="entry name" value="Flavodoxin_1"/>
    <property type="match status" value="1"/>
</dbReference>
<dbReference type="InterPro" id="IPR006656">
    <property type="entry name" value="Mopterin_OxRdtase"/>
</dbReference>
<evidence type="ECO:0000259" key="19">
    <source>
        <dbReference type="PROSITE" id="PS50902"/>
    </source>
</evidence>
<comment type="cofactor">
    <cofactor evidence="4">
        <name>FAD</name>
        <dbReference type="ChEBI" id="CHEBI:57692"/>
    </cofactor>
</comment>
<organism evidence="22 23">
    <name type="scientific">Gordonia polyisoprenivorans (strain DSM 44266 / VH2)</name>
    <dbReference type="NCBI Taxonomy" id="1112204"/>
    <lineage>
        <taxon>Bacteria</taxon>
        <taxon>Bacillati</taxon>
        <taxon>Actinomycetota</taxon>
        <taxon>Actinomycetes</taxon>
        <taxon>Mycobacteriales</taxon>
        <taxon>Gordoniaceae</taxon>
        <taxon>Gordonia</taxon>
    </lineage>
</organism>
<evidence type="ECO:0000256" key="18">
    <source>
        <dbReference type="ARBA" id="ARBA00052219"/>
    </source>
</evidence>
<dbReference type="SMART" id="SM00926">
    <property type="entry name" value="Molybdop_Fe4S4"/>
    <property type="match status" value="1"/>
</dbReference>
<dbReference type="FunFam" id="3.40.50.80:FF:000001">
    <property type="entry name" value="NADPH--cytochrome P450 reductase 1"/>
    <property type="match status" value="1"/>
</dbReference>
<evidence type="ECO:0000313" key="23">
    <source>
        <dbReference type="Proteomes" id="UP000009154"/>
    </source>
</evidence>
<dbReference type="Proteomes" id="UP000009154">
    <property type="component" value="Chromosome"/>
</dbReference>
<evidence type="ECO:0000256" key="16">
    <source>
        <dbReference type="ARBA" id="ARBA00023014"/>
    </source>
</evidence>
<dbReference type="GO" id="GO:0046872">
    <property type="term" value="F:metal ion binding"/>
    <property type="evidence" value="ECO:0007669"/>
    <property type="project" value="UniProtKB-KW"/>
</dbReference>
<evidence type="ECO:0000256" key="6">
    <source>
        <dbReference type="ARBA" id="ARBA00012604"/>
    </source>
</evidence>
<evidence type="ECO:0000256" key="17">
    <source>
        <dbReference type="ARBA" id="ARBA00023063"/>
    </source>
</evidence>
<evidence type="ECO:0000259" key="20">
    <source>
        <dbReference type="PROSITE" id="PS51384"/>
    </source>
</evidence>
<dbReference type="PROSITE" id="PS51669">
    <property type="entry name" value="4FE4S_MOW_BIS_MGD"/>
    <property type="match status" value="1"/>
</dbReference>
<dbReference type="SUPFAM" id="SSF53706">
    <property type="entry name" value="Formate dehydrogenase/DMSO reductase, domains 1-3"/>
    <property type="match status" value="1"/>
</dbReference>
<dbReference type="KEGG" id="gpo:GPOL_c12370"/>
<evidence type="ECO:0000256" key="12">
    <source>
        <dbReference type="ARBA" id="ARBA00022827"/>
    </source>
</evidence>
<gene>
    <name evidence="22" type="ordered locus">GPOL_c12370</name>
</gene>
<dbReference type="InterPro" id="IPR001709">
    <property type="entry name" value="Flavoprot_Pyr_Nucl_cyt_Rdtase"/>
</dbReference>
<dbReference type="PROSITE" id="PS51384">
    <property type="entry name" value="FAD_FR"/>
    <property type="match status" value="1"/>
</dbReference>
<comment type="cofactor">
    <cofactor evidence="1">
        <name>FMN</name>
        <dbReference type="ChEBI" id="CHEBI:58210"/>
    </cofactor>
</comment>
<dbReference type="Gene3D" id="3.40.228.10">
    <property type="entry name" value="Dimethylsulfoxide Reductase, domain 2"/>
    <property type="match status" value="1"/>
</dbReference>
<dbReference type="InterPro" id="IPR001094">
    <property type="entry name" value="Flavdoxin-like"/>
</dbReference>
<evidence type="ECO:0000256" key="1">
    <source>
        <dbReference type="ARBA" id="ARBA00001917"/>
    </source>
</evidence>
<dbReference type="eggNOG" id="COG0243">
    <property type="taxonomic scope" value="Bacteria"/>
</dbReference>
<feature type="domain" description="Flavodoxin-like" evidence="19">
    <location>
        <begin position="858"/>
        <end position="994"/>
    </location>
</feature>
<dbReference type="PRINTS" id="PR00371">
    <property type="entry name" value="FPNCR"/>
</dbReference>
<keyword evidence="10" id="KW-0288">FMN</keyword>
<dbReference type="Pfam" id="PF00384">
    <property type="entry name" value="Molybdopterin"/>
    <property type="match status" value="1"/>
</dbReference>
<sequence>MSPPSTSPSTTASLCAYCGVGCGLDLTVSGESDEPMRVLKSTGRKDHPTNFGRLCTKGSTTADMLNSGGRLTAPLVRSSRYAEPQPADLDDVLLDTAGRLRAIIDEHGPDAVALYVSGQMSMEAQYLSNKLAKGFIGTNQIESNSRLCMASAGTGYKQSLGADGPPGSYQDFDNADVFFVIGANMADCHPILFLRMMDRVKAGATLIVADPRRTATADKADLYLPVRSGTDLALLNGILHLLIVGGHLDEEFIAEFTDGFEQMPSFAAQYPPKRVAELCGIDEKDLRAAAALIGTAGNWMSCWTMGLNQSTHGTWNTNALINLHLATGAICRLGSGPFSLTGQPNAMGGREMGYMGPGLPGQRAVTSDEDRAFVEEQWHLPAGTLRTDVGGGTIDMFSRMADGQIKACWIICTNPVASVANRSTVIDGLRRAELVVTQDAFTATETNAYADVVLPAALWSESTGTMVNSERNITLFSPAMPAPGQALPDWQIIARIACAMGYSDSFTYASAEEVFDEIRRFHNPRTGYDLRGVTYERLRRSPIQWPCPPEDTDADGRHPIRYLNDGHSQTLHQLDDGARPRLAFATPTRRAQFFARPHVDPAEMPDDDYPILLNTGRLPHQWHTLTKTGRVAKLNKLAPGPFVEIHPDDAARLAISDTDRVKVASRRGRAVLPAQVSDRVRPGSVFVPFHWNDLWGEHLAINAVTSDAIDPASQQPEFKVCAVALTRVGAAEPPSTAPSLPSTAPATAPTAPAMPATALATAPTALVDSLAAALGVSAITTPSFTESERTYLAGLVAGLRAAPPHDAVPTLPADVPLAADTAAYVNGLLAGMFSRSAHSGSDVGTQSVGVSAPSRAPITVLWASQMGNAEDFAETLVARLREGGHPVTATAMDECAPNTLSGTALFVTATTGDGEPPDNGTGFWERLNADGAPALDELAYSVLAFGDSSYDDFCGHGRRLDERLAELGATRLTDRVDCEPDFEEPAGAWLERVLSRLTPEAPTTTDLPAPRIEVREPSAQVSSPGYSRKKPLRTILIHNRRLNTSGSAKDVRNFAFHLPPGTLDYRAGDALGVYPRNSESLVDEWLHHTRLDPQARVEIPDGPSGPGGTTTLDTALRDHLEIARLTPDLVRFMAERSGDQALSTLAAPGNKDEFGAWSWGRQSVDVLATTRVDADPQEWVDRIKPLAPRSYSISSSPLTAPGEVHLTVSAVRYNVHGTPRHGVCSTFLADHAESAEVGVFVTPTNHFRPPTDPDTPMIMIGPGTGIAPFRAFLHERRALGHGGRNWLFFGEQHSATDFYYRDELTDMLSDGLLTRLDVAFSRDQDRKIYVQDRIAEHGAELYRWLHDGAHIYVCGDASRMARDVDATLKGVVAQYGKLSEKSAEQYVKALAADKRYVRDVY</sequence>
<dbReference type="InterPro" id="IPR006963">
    <property type="entry name" value="Mopterin_OxRdtase_4Fe-4S_dom"/>
</dbReference>
<dbReference type="STRING" id="1112204.GPOL_c12370"/>
<evidence type="ECO:0000256" key="3">
    <source>
        <dbReference type="ARBA" id="ARBA00001966"/>
    </source>
</evidence>
<evidence type="ECO:0000256" key="7">
    <source>
        <dbReference type="ARBA" id="ARBA00022485"/>
    </source>
</evidence>
<dbReference type="CDD" id="cd02754">
    <property type="entry name" value="MopB_Nitrate-R-NapA-like"/>
    <property type="match status" value="1"/>
</dbReference>
<dbReference type="SUPFAM" id="SSF52343">
    <property type="entry name" value="Ferredoxin reductase-like, C-terminal NADP-linked domain"/>
    <property type="match status" value="1"/>
</dbReference>
<dbReference type="InterPro" id="IPR023173">
    <property type="entry name" value="NADPH_Cyt_P450_Rdtase_alpha"/>
</dbReference>
<dbReference type="InterPro" id="IPR006657">
    <property type="entry name" value="MoPterin_dinucl-bd_dom"/>
</dbReference>
<keyword evidence="23" id="KW-1185">Reference proteome</keyword>
<feature type="domain" description="FAD-binding FR-type" evidence="20">
    <location>
        <begin position="1029"/>
        <end position="1250"/>
    </location>
</feature>
<evidence type="ECO:0000256" key="5">
    <source>
        <dbReference type="ARBA" id="ARBA00008747"/>
    </source>
</evidence>
<dbReference type="EMBL" id="CP003119">
    <property type="protein sequence ID" value="AFA72295.1"/>
    <property type="molecule type" value="Genomic_DNA"/>
</dbReference>
<dbReference type="InterPro" id="IPR001433">
    <property type="entry name" value="OxRdtase_FAD/NAD-bd"/>
</dbReference>
<keyword evidence="13" id="KW-0521">NADP</keyword>
<dbReference type="GO" id="GO:0004783">
    <property type="term" value="F:sulfite reductase (NADPH) activity"/>
    <property type="evidence" value="ECO:0007669"/>
    <property type="project" value="UniProtKB-EC"/>
</dbReference>
<dbReference type="InterPro" id="IPR027467">
    <property type="entry name" value="MopterinOxRdtase_cofactor_BS"/>
</dbReference>
<dbReference type="HOGENOM" id="CLU_000422_6_2_11"/>
<dbReference type="Gene3D" id="3.40.50.740">
    <property type="match status" value="1"/>
</dbReference>
<dbReference type="InterPro" id="IPR041957">
    <property type="entry name" value="CT_Nitrate-R-NapA-like"/>
</dbReference>
<proteinExistence type="inferred from homology"/>